<sequence length="117" mass="13499">MKTLSDYINWRVKEPPVDKATWRPPTLPVLYDKPQTDLHNSLDTHPIINRVLRNPKLPPPRAFPIWGSPAFQFFAGLWTGAMVTFLITSKPLGRKEVEDLVKYDPAYFPEFAKPSQH</sequence>
<protein>
    <submittedName>
        <fullName evidence="2">Uncharacterized protein</fullName>
    </submittedName>
</protein>
<dbReference type="Proteomes" id="UP000232323">
    <property type="component" value="Unassembled WGS sequence"/>
</dbReference>
<name>A0A250WRU5_9CHLO</name>
<proteinExistence type="predicted"/>
<feature type="transmembrane region" description="Helical" evidence="1">
    <location>
        <begin position="65"/>
        <end position="87"/>
    </location>
</feature>
<dbReference type="EMBL" id="BEGY01000003">
    <property type="protein sequence ID" value="GAX73419.1"/>
    <property type="molecule type" value="Genomic_DNA"/>
</dbReference>
<gene>
    <name evidence="2" type="ORF">CEUSTIGMA_g871.t1</name>
</gene>
<dbReference type="AlphaFoldDB" id="A0A250WRU5"/>
<reference evidence="2 3" key="1">
    <citation type="submission" date="2017-08" db="EMBL/GenBank/DDBJ databases">
        <title>Acidophilic green algal genome provides insights into adaptation to an acidic environment.</title>
        <authorList>
            <person name="Hirooka S."/>
            <person name="Hirose Y."/>
            <person name="Kanesaki Y."/>
            <person name="Higuchi S."/>
            <person name="Fujiwara T."/>
            <person name="Onuma R."/>
            <person name="Era A."/>
            <person name="Ohbayashi R."/>
            <person name="Uzuka A."/>
            <person name="Nozaki H."/>
            <person name="Yoshikawa H."/>
            <person name="Miyagishima S.Y."/>
        </authorList>
    </citation>
    <scope>NUCLEOTIDE SEQUENCE [LARGE SCALE GENOMIC DNA]</scope>
    <source>
        <strain evidence="2 3">NIES-2499</strain>
    </source>
</reference>
<evidence type="ECO:0000313" key="2">
    <source>
        <dbReference type="EMBL" id="GAX73419.1"/>
    </source>
</evidence>
<evidence type="ECO:0000256" key="1">
    <source>
        <dbReference type="SAM" id="Phobius"/>
    </source>
</evidence>
<keyword evidence="1" id="KW-0472">Membrane</keyword>
<keyword evidence="3" id="KW-1185">Reference proteome</keyword>
<keyword evidence="1" id="KW-1133">Transmembrane helix</keyword>
<keyword evidence="1" id="KW-0812">Transmembrane</keyword>
<dbReference type="OrthoDB" id="521573at2759"/>
<organism evidence="2 3">
    <name type="scientific">Chlamydomonas eustigma</name>
    <dbReference type="NCBI Taxonomy" id="1157962"/>
    <lineage>
        <taxon>Eukaryota</taxon>
        <taxon>Viridiplantae</taxon>
        <taxon>Chlorophyta</taxon>
        <taxon>core chlorophytes</taxon>
        <taxon>Chlorophyceae</taxon>
        <taxon>CS clade</taxon>
        <taxon>Chlamydomonadales</taxon>
        <taxon>Chlamydomonadaceae</taxon>
        <taxon>Chlamydomonas</taxon>
    </lineage>
</organism>
<comment type="caution">
    <text evidence="2">The sequence shown here is derived from an EMBL/GenBank/DDBJ whole genome shotgun (WGS) entry which is preliminary data.</text>
</comment>
<evidence type="ECO:0000313" key="3">
    <source>
        <dbReference type="Proteomes" id="UP000232323"/>
    </source>
</evidence>
<accession>A0A250WRU5</accession>